<gene>
    <name evidence="1" type="ORF">HLB09_13115</name>
</gene>
<evidence type="ECO:0000313" key="1">
    <source>
        <dbReference type="EMBL" id="NNH24011.1"/>
    </source>
</evidence>
<dbReference type="RefSeq" id="WP_171203787.1">
    <property type="nucleotide sequence ID" value="NZ_BAAANP010000011.1"/>
</dbReference>
<dbReference type="SUPFAM" id="SSF53850">
    <property type="entry name" value="Periplasmic binding protein-like II"/>
    <property type="match status" value="1"/>
</dbReference>
<name>A0A849BMY0_9ACTN</name>
<comment type="caution">
    <text evidence="1">The sequence shown here is derived from an EMBL/GenBank/DDBJ whole genome shotgun (WGS) entry which is preliminary data.</text>
</comment>
<dbReference type="EMBL" id="JABEMA010000240">
    <property type="protein sequence ID" value="NNH24011.1"/>
    <property type="molecule type" value="Genomic_DNA"/>
</dbReference>
<dbReference type="Pfam" id="PF01547">
    <property type="entry name" value="SBP_bac_1"/>
    <property type="match status" value="1"/>
</dbReference>
<dbReference type="InterPro" id="IPR050490">
    <property type="entry name" value="Bact_solute-bd_prot1"/>
</dbReference>
<keyword evidence="2" id="KW-1185">Reference proteome</keyword>
<dbReference type="Gene3D" id="3.40.190.10">
    <property type="entry name" value="Periplasmic binding protein-like II"/>
    <property type="match status" value="2"/>
</dbReference>
<reference evidence="1 2" key="1">
    <citation type="submission" date="2020-05" db="EMBL/GenBank/DDBJ databases">
        <title>MicrobeNet Type strains.</title>
        <authorList>
            <person name="Nicholson A.C."/>
        </authorList>
    </citation>
    <scope>NUCLEOTIDE SEQUENCE [LARGE SCALE GENOMIC DNA]</scope>
    <source>
        <strain evidence="1 2">JCM 14547</strain>
    </source>
</reference>
<dbReference type="AlphaFoldDB" id="A0A849BMY0"/>
<evidence type="ECO:0000313" key="2">
    <source>
        <dbReference type="Proteomes" id="UP000555552"/>
    </source>
</evidence>
<dbReference type="Proteomes" id="UP000555552">
    <property type="component" value="Unassembled WGS sequence"/>
</dbReference>
<accession>A0A849BMY0</accession>
<sequence length="449" mass="47717">MSPIRTAHARTSRGPAALAAPSRRSFLVAVAAGLGSSAVLSGCVGSGGTESAPAGGGGASGGGGLVLQNSIQDEGPKAALTTLVEEYTAEPVTMNSVATEQFRAQLSTYLTSPNPPDVISWYAGSVANTYADQGLLLDVSDLWTGDGACASFPPALKALSTSGDDAQIFVPTNYYWWSIFYKKSAFEKWGVTPPETWDEFIALCEDLQGQGVIPLTNGIGTTPWMASGWFDYLDLRVNGAQYHRELLAGEHAFTDPEVVAVMDRYAEILPFFHPDQASWDNQQAAVPFVQDEAAMYLIGAFLTNYVPEDQLDDLDFFSVPVIDPSIPSAEEAPTDGFFASAGTADPEGTKAFLSYLASAESQAQWIAESGSANLPTNPDVDTSGFSPLVQKGIALLAGTEEITQFFNRDSSDALQTTADTALTQFIANPGDVQQILEQWQQAAEAVWSS</sequence>
<dbReference type="PROSITE" id="PS51318">
    <property type="entry name" value="TAT"/>
    <property type="match status" value="1"/>
</dbReference>
<dbReference type="InterPro" id="IPR006059">
    <property type="entry name" value="SBP"/>
</dbReference>
<dbReference type="InterPro" id="IPR006311">
    <property type="entry name" value="TAT_signal"/>
</dbReference>
<organism evidence="1 2">
    <name type="scientific">Pseudokineococcus marinus</name>
    <dbReference type="NCBI Taxonomy" id="351215"/>
    <lineage>
        <taxon>Bacteria</taxon>
        <taxon>Bacillati</taxon>
        <taxon>Actinomycetota</taxon>
        <taxon>Actinomycetes</taxon>
        <taxon>Kineosporiales</taxon>
        <taxon>Kineosporiaceae</taxon>
        <taxon>Pseudokineococcus</taxon>
    </lineage>
</organism>
<protein>
    <submittedName>
        <fullName evidence="1">Extracellular solute-binding protein</fullName>
    </submittedName>
</protein>
<proteinExistence type="predicted"/>
<dbReference type="PANTHER" id="PTHR43649">
    <property type="entry name" value="ARABINOSE-BINDING PROTEIN-RELATED"/>
    <property type="match status" value="1"/>
</dbReference>